<accession>C8ZFJ3</accession>
<gene>
    <name evidence="1" type="ORF">EC1118_1M3_5435g</name>
</gene>
<evidence type="ECO:0000313" key="2">
    <source>
        <dbReference type="Proteomes" id="UP000000286"/>
    </source>
</evidence>
<dbReference type="Proteomes" id="UP000000286">
    <property type="component" value="Chromosome XIII"/>
</dbReference>
<dbReference type="EMBL" id="FN393082">
    <property type="protein sequence ID" value="CAY82159.1"/>
    <property type="molecule type" value="Genomic_DNA"/>
</dbReference>
<organism evidence="1 2">
    <name type="scientific">Saccharomyces cerevisiae (strain Lalvin EC1118 / Prise de mousse)</name>
    <name type="common">Baker's yeast</name>
    <dbReference type="NCBI Taxonomy" id="643680"/>
    <lineage>
        <taxon>Eukaryota</taxon>
        <taxon>Fungi</taxon>
        <taxon>Dikarya</taxon>
        <taxon>Ascomycota</taxon>
        <taxon>Saccharomycotina</taxon>
        <taxon>Saccharomycetes</taxon>
        <taxon>Saccharomycetales</taxon>
        <taxon>Saccharomycetaceae</taxon>
        <taxon>Saccharomyces</taxon>
    </lineage>
</organism>
<sequence length="101" mass="11817">MRRFGKPCIVSHEISARPHILQPCNYKMVLSCKVKKPIELLHLQELILYTFMKICLHVNLIQQNINKLSYISRKYPRAPAFISCDNRATEPTKKGFLVCRM</sequence>
<dbReference type="HOGENOM" id="CLU_2293878_0_0_1"/>
<evidence type="ECO:0000313" key="1">
    <source>
        <dbReference type="EMBL" id="CAY82159.1"/>
    </source>
</evidence>
<proteinExistence type="predicted"/>
<reference evidence="1 2" key="1">
    <citation type="journal article" date="2009" name="Proc. Natl. Acad. Sci. U.S.A.">
        <title>Eukaryote-to-eukaryote gene transfer events revealed by the genome sequence of the wine yeast Saccharomyces cerevisiae EC1118.</title>
        <authorList>
            <person name="Novo M."/>
            <person name="Bigey F."/>
            <person name="Beyne E."/>
            <person name="Galeote V."/>
            <person name="Gavory F."/>
            <person name="Mallet S."/>
            <person name="Cambot B."/>
            <person name="Legras J.L."/>
            <person name="Wincker P."/>
            <person name="Casaregola S."/>
            <person name="Dequin S."/>
        </authorList>
    </citation>
    <scope>NUCLEOTIDE SEQUENCE [LARGE SCALE GENOMIC DNA]</scope>
    <source>
        <strain evidence="2">Lalvin EC1118 / Prise de mousse</strain>
    </source>
</reference>
<name>C8ZFJ3_YEAS8</name>
<protein>
    <submittedName>
        <fullName evidence="1">EC1118_1M3_5435p</fullName>
    </submittedName>
</protein>
<dbReference type="AlphaFoldDB" id="C8ZFJ3"/>